<evidence type="ECO:0000256" key="7">
    <source>
        <dbReference type="ARBA" id="ARBA00012153"/>
    </source>
</evidence>
<dbReference type="GO" id="GO:0030145">
    <property type="term" value="F:manganese ion binding"/>
    <property type="evidence" value="ECO:0007669"/>
    <property type="project" value="UniProtKB-UniRule"/>
</dbReference>
<dbReference type="InterPro" id="IPR032677">
    <property type="entry name" value="GTP_cyclohydro_II"/>
</dbReference>
<feature type="binding site" evidence="14">
    <location>
        <begin position="140"/>
        <end position="144"/>
    </location>
    <ligand>
        <name>D-ribulose 5-phosphate</name>
        <dbReference type="ChEBI" id="CHEBI:58121"/>
    </ligand>
</feature>
<dbReference type="PIRSF" id="PIRSF001259">
    <property type="entry name" value="RibA"/>
    <property type="match status" value="1"/>
</dbReference>
<keyword evidence="9 14" id="KW-0686">Riboflavin biosynthesis</keyword>
<dbReference type="InterPro" id="IPR017945">
    <property type="entry name" value="DHBP_synth_RibB-like_a/b_dom"/>
</dbReference>
<dbReference type="HAMAP" id="MF_00180">
    <property type="entry name" value="RibB"/>
    <property type="match status" value="1"/>
</dbReference>
<dbReference type="PANTHER" id="PTHR21327">
    <property type="entry name" value="GTP CYCLOHYDROLASE II-RELATED"/>
    <property type="match status" value="1"/>
</dbReference>
<comment type="similarity">
    <text evidence="6">In the C-terminal section; belongs to the GTP cyclohydrolase II family.</text>
</comment>
<dbReference type="EC" id="4.1.99.12" evidence="7 14"/>
<comment type="catalytic activity">
    <reaction evidence="1 14">
        <text>D-ribulose 5-phosphate = (2S)-2-hydroxy-3-oxobutyl phosphate + formate + H(+)</text>
        <dbReference type="Rhea" id="RHEA:18457"/>
        <dbReference type="ChEBI" id="CHEBI:15378"/>
        <dbReference type="ChEBI" id="CHEBI:15740"/>
        <dbReference type="ChEBI" id="CHEBI:58121"/>
        <dbReference type="ChEBI" id="CHEBI:58830"/>
        <dbReference type="EC" id="4.1.99.12"/>
    </reaction>
</comment>
<comment type="cofactor">
    <cofactor evidence="2">
        <name>Mn(2+)</name>
        <dbReference type="ChEBI" id="CHEBI:29035"/>
    </cofactor>
</comment>
<accession>A0AAE6V2Y0</accession>
<dbReference type="EMBL" id="CP040324">
    <property type="protein sequence ID" value="QHB28819.1"/>
    <property type="molecule type" value="Genomic_DNA"/>
</dbReference>
<comment type="similarity">
    <text evidence="14">Belongs to the DHBP synthase family.</text>
</comment>
<evidence type="ECO:0000256" key="3">
    <source>
        <dbReference type="ARBA" id="ARBA00002284"/>
    </source>
</evidence>
<dbReference type="RefSeq" id="WP_159266433.1">
    <property type="nucleotide sequence ID" value="NZ_CP040324.1"/>
</dbReference>
<evidence type="ECO:0000256" key="11">
    <source>
        <dbReference type="ARBA" id="ARBA00022842"/>
    </source>
</evidence>
<feature type="domain" description="GTP cyclohydrolase II" evidence="15">
    <location>
        <begin position="210"/>
        <end position="368"/>
    </location>
</feature>
<dbReference type="InterPro" id="IPR000422">
    <property type="entry name" value="DHBP_synthase_RibB"/>
</dbReference>
<evidence type="ECO:0000256" key="13">
    <source>
        <dbReference type="ARBA" id="ARBA00023239"/>
    </source>
</evidence>
<feature type="binding site" evidence="14">
    <location>
        <position position="32"/>
    </location>
    <ligand>
        <name>D-ribulose 5-phosphate</name>
        <dbReference type="ChEBI" id="CHEBI:58121"/>
    </ligand>
</feature>
<organism evidence="16 17">
    <name type="scientific">Pseudomonas monteilii</name>
    <dbReference type="NCBI Taxonomy" id="76759"/>
    <lineage>
        <taxon>Bacteria</taxon>
        <taxon>Pseudomonadati</taxon>
        <taxon>Pseudomonadota</taxon>
        <taxon>Gammaproteobacteria</taxon>
        <taxon>Pseudomonadales</taxon>
        <taxon>Pseudomonadaceae</taxon>
        <taxon>Pseudomonas</taxon>
    </lineage>
</organism>
<dbReference type="NCBIfam" id="TIGR00506">
    <property type="entry name" value="ribB"/>
    <property type="match status" value="1"/>
</dbReference>
<evidence type="ECO:0000313" key="17">
    <source>
        <dbReference type="Proteomes" id="UP000464593"/>
    </source>
</evidence>
<dbReference type="GO" id="GO:0005829">
    <property type="term" value="C:cytosol"/>
    <property type="evidence" value="ECO:0007669"/>
    <property type="project" value="TreeGrafter"/>
</dbReference>
<evidence type="ECO:0000256" key="5">
    <source>
        <dbReference type="ARBA" id="ARBA00005520"/>
    </source>
</evidence>
<name>A0AAE6V2Y0_9PSED</name>
<comment type="subunit">
    <text evidence="14">Homodimer.</text>
</comment>
<comment type="similarity">
    <text evidence="5">In the N-terminal section; belongs to the DHBP synthase family.</text>
</comment>
<evidence type="ECO:0000256" key="14">
    <source>
        <dbReference type="HAMAP-Rule" id="MF_00180"/>
    </source>
</evidence>
<feature type="binding site" evidence="14">
    <location>
        <position position="143"/>
    </location>
    <ligand>
        <name>Mg(2+)</name>
        <dbReference type="ChEBI" id="CHEBI:18420"/>
        <label>2</label>
    </ligand>
</feature>
<comment type="pathway">
    <text evidence="4 14">Cofactor biosynthesis; riboflavin biosynthesis; 2-hydroxy-3-oxobutyl phosphate from D-ribulose 5-phosphate: step 1/1.</text>
</comment>
<evidence type="ECO:0000256" key="2">
    <source>
        <dbReference type="ARBA" id="ARBA00001936"/>
    </source>
</evidence>
<dbReference type="Pfam" id="PF00926">
    <property type="entry name" value="DHBP_synthase"/>
    <property type="match status" value="1"/>
</dbReference>
<feature type="binding site" evidence="14">
    <location>
        <position position="28"/>
    </location>
    <ligand>
        <name>Mg(2+)</name>
        <dbReference type="ChEBI" id="CHEBI:18420"/>
        <label>2</label>
    </ligand>
</feature>
<evidence type="ECO:0000259" key="15">
    <source>
        <dbReference type="Pfam" id="PF00925"/>
    </source>
</evidence>
<dbReference type="SUPFAM" id="SSF55821">
    <property type="entry name" value="YrdC/RibB"/>
    <property type="match status" value="1"/>
</dbReference>
<keyword evidence="10 14" id="KW-0479">Metal-binding</keyword>
<dbReference type="GO" id="GO:0000287">
    <property type="term" value="F:magnesium ion binding"/>
    <property type="evidence" value="ECO:0007669"/>
    <property type="project" value="UniProtKB-UniRule"/>
</dbReference>
<evidence type="ECO:0000256" key="10">
    <source>
        <dbReference type="ARBA" id="ARBA00022723"/>
    </source>
</evidence>
<comment type="cofactor">
    <cofactor evidence="14">
        <name>Mg(2+)</name>
        <dbReference type="ChEBI" id="CHEBI:18420"/>
    </cofactor>
    <cofactor evidence="14">
        <name>Mn(2+)</name>
        <dbReference type="ChEBI" id="CHEBI:29035"/>
    </cofactor>
    <text evidence="14">Binds 2 divalent metal cations per subunit. Magnesium or manganese.</text>
</comment>
<dbReference type="AlphaFoldDB" id="A0AAE6V2Y0"/>
<evidence type="ECO:0000313" key="16">
    <source>
        <dbReference type="EMBL" id="QHB28819.1"/>
    </source>
</evidence>
<feature type="binding site" evidence="14">
    <location>
        <begin position="27"/>
        <end position="28"/>
    </location>
    <ligand>
        <name>D-ribulose 5-phosphate</name>
        <dbReference type="ChEBI" id="CHEBI:58121"/>
    </ligand>
</feature>
<feature type="site" description="Essential for catalytic activity" evidence="14">
    <location>
        <position position="126"/>
    </location>
</feature>
<evidence type="ECO:0000256" key="4">
    <source>
        <dbReference type="ARBA" id="ARBA00004904"/>
    </source>
</evidence>
<dbReference type="GO" id="GO:0009231">
    <property type="term" value="P:riboflavin biosynthetic process"/>
    <property type="evidence" value="ECO:0007669"/>
    <property type="project" value="UniProtKB-UniRule"/>
</dbReference>
<protein>
    <recommendedName>
        <fullName evidence="8 14">3,4-dihydroxy-2-butanone 4-phosphate synthase</fullName>
        <shortName evidence="14">DHBP synthase</shortName>
        <ecNumber evidence="7 14">4.1.99.12</ecNumber>
    </recommendedName>
</protein>
<dbReference type="GO" id="GO:0003935">
    <property type="term" value="F:GTP cyclohydrolase II activity"/>
    <property type="evidence" value="ECO:0007669"/>
    <property type="project" value="TreeGrafter"/>
</dbReference>
<feature type="site" description="Essential for catalytic activity" evidence="14">
    <location>
        <position position="164"/>
    </location>
</feature>
<evidence type="ECO:0000256" key="9">
    <source>
        <dbReference type="ARBA" id="ARBA00022619"/>
    </source>
</evidence>
<dbReference type="GO" id="GO:0008686">
    <property type="term" value="F:3,4-dihydroxy-2-butanone-4-phosphate synthase activity"/>
    <property type="evidence" value="ECO:0007669"/>
    <property type="project" value="UniProtKB-UniRule"/>
</dbReference>
<keyword evidence="12 14" id="KW-0464">Manganese</keyword>
<comment type="function">
    <text evidence="3 14">Catalyzes the conversion of D-ribulose 5-phosphate to formate and 3,4-dihydroxy-2-butanone 4-phosphate.</text>
</comment>
<reference evidence="16 17" key="1">
    <citation type="submission" date="2019-05" db="EMBL/GenBank/DDBJ databases">
        <title>Complete genome sequence of Pseudomonas Pseudomonas resinovorans.</title>
        <authorList>
            <person name="Chen H.-P."/>
        </authorList>
    </citation>
    <scope>NUCLEOTIDE SEQUENCE [LARGE SCALE GENOMIC DNA]</scope>
    <source>
        <strain evidence="16 17">TCU-CK1</strain>
    </source>
</reference>
<dbReference type="Pfam" id="PF00925">
    <property type="entry name" value="GTP_cyclohydro2"/>
    <property type="match status" value="1"/>
</dbReference>
<dbReference type="Gene3D" id="3.40.50.10990">
    <property type="entry name" value="GTP cyclohydrolase II"/>
    <property type="match status" value="1"/>
</dbReference>
<evidence type="ECO:0000256" key="12">
    <source>
        <dbReference type="ARBA" id="ARBA00023211"/>
    </source>
</evidence>
<dbReference type="Proteomes" id="UP000464593">
    <property type="component" value="Chromosome"/>
</dbReference>
<dbReference type="FunFam" id="3.90.870.10:FF:000001">
    <property type="entry name" value="Riboflavin biosynthesis protein RibBA"/>
    <property type="match status" value="1"/>
</dbReference>
<proteinExistence type="inferred from homology"/>
<dbReference type="InterPro" id="IPR036144">
    <property type="entry name" value="RibA-like_sf"/>
</dbReference>
<evidence type="ECO:0000256" key="8">
    <source>
        <dbReference type="ARBA" id="ARBA00018836"/>
    </source>
</evidence>
<evidence type="ECO:0000256" key="6">
    <source>
        <dbReference type="ARBA" id="ARBA00008976"/>
    </source>
</evidence>
<dbReference type="Gene3D" id="3.90.870.10">
    <property type="entry name" value="DHBP synthase"/>
    <property type="match status" value="1"/>
</dbReference>
<sequence length="387" mass="41503">MPLSTSSEIIADIRAGRMVVLLDDEDRENEGDIVMAAACVTDADINFMARYGRGLICMPLSQKKSQQLGLAPMVRHNRSGHGTQFTNSIEAASGVTTGISAADRARTVQVAAAIGATARDIVQPGHIFPLIAEPGGVLIRAGHTEAACDLARLAGFEESAVICEIMNDDGEMARRPELEVFADRHGLKIGTIADLIHFRVVNESTIEHVNQQKVTTDFGEFTLHSYRDTINGNVHFAMTMGNLSTQVPTLARVQQSLCARDSLSIQVPGSSGWNIHRCLEFIAGAGSGALVVLAADESADEVLASLESVGSDVPHARQRNIPNHRSSLMIGVGSQILRSLGLGKLRLMGSPIKYHAISGFDLHVVDYVSPQGHSTPYPVEGEMRYGS</sequence>
<gene>
    <name evidence="14" type="primary">ribB</name>
    <name evidence="16" type="ORF">TCK1_3473</name>
</gene>
<evidence type="ECO:0000256" key="1">
    <source>
        <dbReference type="ARBA" id="ARBA00000141"/>
    </source>
</evidence>
<keyword evidence="13 14" id="KW-0456">Lyase</keyword>
<dbReference type="SUPFAM" id="SSF142695">
    <property type="entry name" value="RibA-like"/>
    <property type="match status" value="1"/>
</dbReference>
<dbReference type="PANTHER" id="PTHR21327:SF34">
    <property type="entry name" value="3,4-DIHYDROXY-2-BUTANONE 4-PHOSPHATE SYNTHASE"/>
    <property type="match status" value="1"/>
</dbReference>
<feature type="binding site" evidence="14">
    <location>
        <position position="28"/>
    </location>
    <ligand>
        <name>Mg(2+)</name>
        <dbReference type="ChEBI" id="CHEBI:18420"/>
        <label>1</label>
    </ligand>
</feature>
<keyword evidence="11 14" id="KW-0460">Magnesium</keyword>